<dbReference type="Proteomes" id="UP000676035">
    <property type="component" value="Unassembled WGS sequence"/>
</dbReference>
<dbReference type="EMBL" id="JAGYHF010000003">
    <property type="protein sequence ID" value="MBS4078016.1"/>
    <property type="molecule type" value="Genomic_DNA"/>
</dbReference>
<gene>
    <name evidence="1" type="ORF">KFS80_06900</name>
</gene>
<protein>
    <submittedName>
        <fullName evidence="1">Uncharacterized protein</fullName>
    </submittedName>
</protein>
<evidence type="ECO:0000313" key="2">
    <source>
        <dbReference type="Proteomes" id="UP000676035"/>
    </source>
</evidence>
<name>A0ABS5MW89_9PSED</name>
<reference evidence="1 2" key="1">
    <citation type="submission" date="2021-04" db="EMBL/GenBank/DDBJ databases">
        <title>Pseudomonas rustica sp. nov. isolated from raw milk.</title>
        <authorList>
            <person name="Fiedler G."/>
            <person name="Gieschler S."/>
            <person name="Kabisch J."/>
            <person name="Grimmler C."/>
            <person name="Brinks E."/>
            <person name="Wagner N."/>
            <person name="Hetzer B."/>
            <person name="Franz C.M.A.P."/>
            <person name="Boehnlein C."/>
        </authorList>
    </citation>
    <scope>NUCLEOTIDE SEQUENCE [LARGE SCALE GENOMIC DNA]</scope>
    <source>
        <strain evidence="1 2">MBT-4</strain>
    </source>
</reference>
<evidence type="ECO:0000313" key="1">
    <source>
        <dbReference type="EMBL" id="MBS4078016.1"/>
    </source>
</evidence>
<dbReference type="RefSeq" id="WP_212544320.1">
    <property type="nucleotide sequence ID" value="NZ_JAGYHF010000003.1"/>
</dbReference>
<comment type="caution">
    <text evidence="1">The sequence shown here is derived from an EMBL/GenBank/DDBJ whole genome shotgun (WGS) entry which is preliminary data.</text>
</comment>
<accession>A0ABS5MW89</accession>
<proteinExistence type="predicted"/>
<organism evidence="1 2">
    <name type="scientific">Pseudomonas rustica</name>
    <dbReference type="NCBI Taxonomy" id="2827099"/>
    <lineage>
        <taxon>Bacteria</taxon>
        <taxon>Pseudomonadati</taxon>
        <taxon>Pseudomonadota</taxon>
        <taxon>Gammaproteobacteria</taxon>
        <taxon>Pseudomonadales</taxon>
        <taxon>Pseudomonadaceae</taxon>
        <taxon>Pseudomonas</taxon>
    </lineage>
</organism>
<sequence>MTKRYLVQIIEIDPIIEELVVLSVQGVIIRCFAGYCPSVIEEGRNYEVEFEMVLPDELNIIKAENEEARIEMLDDGFSCDIYGYMDGDFFRSLIEFSDQGIHFEYPHLNEQFVKITAERIDVSF</sequence>
<keyword evidence="2" id="KW-1185">Reference proteome</keyword>